<reference evidence="2" key="2">
    <citation type="submission" date="2021-04" db="EMBL/GenBank/DDBJ databases">
        <authorList>
            <person name="Gilroy R."/>
        </authorList>
    </citation>
    <scope>NUCLEOTIDE SEQUENCE</scope>
    <source>
        <strain evidence="2">CHK189-11263</strain>
    </source>
</reference>
<dbReference type="EMBL" id="DWYC01000003">
    <property type="protein sequence ID" value="HJB56005.1"/>
    <property type="molecule type" value="Genomic_DNA"/>
</dbReference>
<keyword evidence="1" id="KW-0812">Transmembrane</keyword>
<dbReference type="AlphaFoldDB" id="A0A9D2M892"/>
<accession>A0A9D2M892</accession>
<protein>
    <submittedName>
        <fullName evidence="2">Uncharacterized protein</fullName>
    </submittedName>
</protein>
<reference evidence="2" key="1">
    <citation type="journal article" date="2021" name="PeerJ">
        <title>Extensive microbial diversity within the chicken gut microbiome revealed by metagenomics and culture.</title>
        <authorList>
            <person name="Gilroy R."/>
            <person name="Ravi A."/>
            <person name="Getino M."/>
            <person name="Pursley I."/>
            <person name="Horton D.L."/>
            <person name="Alikhan N.F."/>
            <person name="Baker D."/>
            <person name="Gharbi K."/>
            <person name="Hall N."/>
            <person name="Watson M."/>
            <person name="Adriaenssens E.M."/>
            <person name="Foster-Nyarko E."/>
            <person name="Jarju S."/>
            <person name="Secka A."/>
            <person name="Antonio M."/>
            <person name="Oren A."/>
            <person name="Chaudhuri R.R."/>
            <person name="La Ragione R."/>
            <person name="Hildebrand F."/>
            <person name="Pallen M.J."/>
        </authorList>
    </citation>
    <scope>NUCLEOTIDE SEQUENCE</scope>
    <source>
        <strain evidence="2">CHK189-11263</strain>
    </source>
</reference>
<organism evidence="2 3">
    <name type="scientific">Candidatus Flavonifractor intestinipullorum</name>
    <dbReference type="NCBI Taxonomy" id="2838587"/>
    <lineage>
        <taxon>Bacteria</taxon>
        <taxon>Bacillati</taxon>
        <taxon>Bacillota</taxon>
        <taxon>Clostridia</taxon>
        <taxon>Eubacteriales</taxon>
        <taxon>Oscillospiraceae</taxon>
        <taxon>Flavonifractor</taxon>
    </lineage>
</organism>
<sequence>MAWHRAADPVDPEEAFLQAVTGQVRFRPDRAAIAEELRAHLDESARDLEEAEGLSPEEAKAEALKRMGDPAAVGEGLNLTHNPALGWAWWVSRGLCVFTVVTLGLYLVFYIVSLSAMSLVRWLEYGVFYRYSEPVERVVEVDRTFDLGAHTMTINEAALLESGDVVVRVHSWGEPRVTWTPPNLQIRGESGEGYPCGSTSLGGLVRWEIYDFTPEPGETTFTLGWPSIDPAAVVTVDLSGEEGAP</sequence>
<comment type="caution">
    <text evidence="2">The sequence shown here is derived from an EMBL/GenBank/DDBJ whole genome shotgun (WGS) entry which is preliminary data.</text>
</comment>
<keyword evidence="1" id="KW-1133">Transmembrane helix</keyword>
<dbReference type="InterPro" id="IPR047928">
    <property type="entry name" value="Perm_prefix_1"/>
</dbReference>
<dbReference type="Proteomes" id="UP000824208">
    <property type="component" value="Unassembled WGS sequence"/>
</dbReference>
<evidence type="ECO:0000313" key="2">
    <source>
        <dbReference type="EMBL" id="HJB56005.1"/>
    </source>
</evidence>
<proteinExistence type="predicted"/>
<dbReference type="NCBIfam" id="NF038403">
    <property type="entry name" value="perm_prefix_1"/>
    <property type="match status" value="1"/>
</dbReference>
<evidence type="ECO:0000256" key="1">
    <source>
        <dbReference type="SAM" id="Phobius"/>
    </source>
</evidence>
<evidence type="ECO:0000313" key="3">
    <source>
        <dbReference type="Proteomes" id="UP000824208"/>
    </source>
</evidence>
<gene>
    <name evidence="2" type="ORF">H9714_00440</name>
</gene>
<name>A0A9D2M892_9FIRM</name>
<feature type="transmembrane region" description="Helical" evidence="1">
    <location>
        <begin position="87"/>
        <end position="112"/>
    </location>
</feature>
<keyword evidence="1" id="KW-0472">Membrane</keyword>